<dbReference type="GO" id="GO:0046872">
    <property type="term" value="F:metal ion binding"/>
    <property type="evidence" value="ECO:0007669"/>
    <property type="project" value="InterPro"/>
</dbReference>
<dbReference type="Proteomes" id="UP000556026">
    <property type="component" value="Unassembled WGS sequence"/>
</dbReference>
<proteinExistence type="predicted"/>
<feature type="domain" description="Rubrerythrin diiron-binding" evidence="1">
    <location>
        <begin position="17"/>
        <end position="152"/>
    </location>
</feature>
<dbReference type="InterPro" id="IPR012347">
    <property type="entry name" value="Ferritin-like"/>
</dbReference>
<name>A0A6V8MGX2_9BACT</name>
<reference evidence="3" key="1">
    <citation type="submission" date="2020-06" db="EMBL/GenBank/DDBJ databases">
        <title>Draft genomic sequence of Geomonas sp. Red330.</title>
        <authorList>
            <person name="Itoh H."/>
            <person name="Zhenxing X."/>
            <person name="Ushijima N."/>
            <person name="Masuda Y."/>
            <person name="Shiratori Y."/>
            <person name="Senoo K."/>
        </authorList>
    </citation>
    <scope>NUCLEOTIDE SEQUENCE [LARGE SCALE GENOMIC DNA]</scope>
    <source>
        <strain evidence="3">Red330</strain>
    </source>
</reference>
<dbReference type="SUPFAM" id="SSF47240">
    <property type="entry name" value="Ferritin-like"/>
    <property type="match status" value="1"/>
</dbReference>
<dbReference type="CDD" id="cd01045">
    <property type="entry name" value="Ferritin_like_AB"/>
    <property type="match status" value="1"/>
</dbReference>
<dbReference type="Pfam" id="PF02915">
    <property type="entry name" value="Rubrerythrin"/>
    <property type="match status" value="1"/>
</dbReference>
<gene>
    <name evidence="2" type="ORF">GMST_15660</name>
</gene>
<sequence>MAEIEQGDVCYTFEAAIEMAAQMENEGFRSYLAALRLVKDKAAREIFKDAALDELEHKHQLEKWLVEGQMKGGGELQKPVPTMNLDYVLAKRELRPDSDAREALAYAIHLEKGSIEFYQKMSRGCEGAPMAALFKQMLADETRHLQSLEDLYECHFMAEN</sequence>
<keyword evidence="3" id="KW-1185">Reference proteome</keyword>
<evidence type="ECO:0000313" key="2">
    <source>
        <dbReference type="EMBL" id="GFO59241.1"/>
    </source>
</evidence>
<dbReference type="PANTHER" id="PTHR33531">
    <property type="entry name" value="RUBRERYTHRIN SUBFAMILY"/>
    <property type="match status" value="1"/>
</dbReference>
<evidence type="ECO:0000259" key="1">
    <source>
        <dbReference type="Pfam" id="PF02915"/>
    </source>
</evidence>
<dbReference type="AlphaFoldDB" id="A0A6V8MGX2"/>
<comment type="caution">
    <text evidence="2">The sequence shown here is derived from an EMBL/GenBank/DDBJ whole genome shotgun (WGS) entry which is preliminary data.</text>
</comment>
<dbReference type="InterPro" id="IPR003251">
    <property type="entry name" value="Rr_diiron-bd_dom"/>
</dbReference>
<organism evidence="2 3">
    <name type="scientific">Geomonas silvestris</name>
    <dbReference type="NCBI Taxonomy" id="2740184"/>
    <lineage>
        <taxon>Bacteria</taxon>
        <taxon>Pseudomonadati</taxon>
        <taxon>Thermodesulfobacteriota</taxon>
        <taxon>Desulfuromonadia</taxon>
        <taxon>Geobacterales</taxon>
        <taxon>Geobacteraceae</taxon>
        <taxon>Geomonas</taxon>
    </lineage>
</organism>
<protein>
    <submittedName>
        <fullName evidence="2">Ferritin</fullName>
    </submittedName>
</protein>
<dbReference type="RefSeq" id="WP_183354071.1">
    <property type="nucleotide sequence ID" value="NZ_BLXX01000003.1"/>
</dbReference>
<accession>A0A6V8MGX2</accession>
<dbReference type="PANTHER" id="PTHR33531:SF7">
    <property type="entry name" value="HYPOTHETICAL MEMBRANE PROTEIN, CONSERVED"/>
    <property type="match status" value="1"/>
</dbReference>
<evidence type="ECO:0000313" key="3">
    <source>
        <dbReference type="Proteomes" id="UP000556026"/>
    </source>
</evidence>
<dbReference type="EMBL" id="BLXX01000003">
    <property type="protein sequence ID" value="GFO59241.1"/>
    <property type="molecule type" value="Genomic_DNA"/>
</dbReference>
<dbReference type="Gene3D" id="1.20.1260.10">
    <property type="match status" value="1"/>
</dbReference>
<dbReference type="InterPro" id="IPR009078">
    <property type="entry name" value="Ferritin-like_SF"/>
</dbReference>
<dbReference type="GO" id="GO:0016491">
    <property type="term" value="F:oxidoreductase activity"/>
    <property type="evidence" value="ECO:0007669"/>
    <property type="project" value="InterPro"/>
</dbReference>